<name>A0A371GJ12_MUCPR</name>
<dbReference type="InterPro" id="IPR036339">
    <property type="entry name" value="PUB-like_dom_sf"/>
</dbReference>
<organism evidence="2 3">
    <name type="scientific">Mucuna pruriens</name>
    <name type="common">Velvet bean</name>
    <name type="synonym">Dolichos pruriens</name>
    <dbReference type="NCBI Taxonomy" id="157652"/>
    <lineage>
        <taxon>Eukaryota</taxon>
        <taxon>Viridiplantae</taxon>
        <taxon>Streptophyta</taxon>
        <taxon>Embryophyta</taxon>
        <taxon>Tracheophyta</taxon>
        <taxon>Spermatophyta</taxon>
        <taxon>Magnoliopsida</taxon>
        <taxon>eudicotyledons</taxon>
        <taxon>Gunneridae</taxon>
        <taxon>Pentapetalae</taxon>
        <taxon>rosids</taxon>
        <taxon>fabids</taxon>
        <taxon>Fabales</taxon>
        <taxon>Fabaceae</taxon>
        <taxon>Papilionoideae</taxon>
        <taxon>50 kb inversion clade</taxon>
        <taxon>NPAAA clade</taxon>
        <taxon>indigoferoid/millettioid clade</taxon>
        <taxon>Phaseoleae</taxon>
        <taxon>Mucuna</taxon>
    </lineage>
</organism>
<evidence type="ECO:0000313" key="3">
    <source>
        <dbReference type="Proteomes" id="UP000257109"/>
    </source>
</evidence>
<dbReference type="OrthoDB" id="49605at2759"/>
<dbReference type="EMBL" id="QJKJ01005372">
    <property type="protein sequence ID" value="RDX90547.1"/>
    <property type="molecule type" value="Genomic_DNA"/>
</dbReference>
<dbReference type="CDD" id="cd10463">
    <property type="entry name" value="PUB_WLM"/>
    <property type="match status" value="1"/>
</dbReference>
<dbReference type="SUPFAM" id="SSF143503">
    <property type="entry name" value="PUG domain-like"/>
    <property type="match status" value="1"/>
</dbReference>
<dbReference type="InterPro" id="IPR018997">
    <property type="entry name" value="PUB_domain"/>
</dbReference>
<dbReference type="PANTHER" id="PTHR47796:SF1">
    <property type="entry name" value="OS08G0500800 PROTEIN"/>
    <property type="match status" value="1"/>
</dbReference>
<gene>
    <name evidence="2" type="ORF">CR513_27575</name>
</gene>
<dbReference type="Proteomes" id="UP000257109">
    <property type="component" value="Unassembled WGS sequence"/>
</dbReference>
<dbReference type="STRING" id="157652.A0A371GJ12"/>
<protein>
    <recommendedName>
        <fullName evidence="1">PUB domain-containing protein</fullName>
    </recommendedName>
</protein>
<proteinExistence type="predicted"/>
<sequence length="239" mass="26748">MVYPLATNRALRRSTVLLGPTLIANTHLQPIAFLPEGRETSFQVLLCSNACISTIMACRHPGWASASQTDLGIEPTHGESYVEINVMAEPDPNDVVTTPKLSTLQTDEPDPDDQEFQRINDTTTAVCNRLWKALEMLRSEDSAMQATSILQTLLKIIRNVIEHPEVEKYKRLRMANPVIKRNIVNNKAALEILFLVGFSEDVMFDHLGKEDAYLVLKRNDPGLLWLAKSTLESNTSLTC</sequence>
<keyword evidence="3" id="KW-1185">Reference proteome</keyword>
<comment type="caution">
    <text evidence="2">The sequence shown here is derived from an EMBL/GenBank/DDBJ whole genome shotgun (WGS) entry which is preliminary data.</text>
</comment>
<evidence type="ECO:0000259" key="1">
    <source>
        <dbReference type="Pfam" id="PF09409"/>
    </source>
</evidence>
<dbReference type="AlphaFoldDB" id="A0A371GJ12"/>
<dbReference type="PANTHER" id="PTHR47796">
    <property type="entry name" value="ZINC METALLOPROTEINASE-LIKE PROTEIN"/>
    <property type="match status" value="1"/>
</dbReference>
<feature type="domain" description="PUB" evidence="1">
    <location>
        <begin position="146"/>
        <end position="222"/>
    </location>
</feature>
<reference evidence="2" key="1">
    <citation type="submission" date="2018-05" db="EMBL/GenBank/DDBJ databases">
        <title>Draft genome of Mucuna pruriens seed.</title>
        <authorList>
            <person name="Nnadi N.E."/>
            <person name="Vos R."/>
            <person name="Hasami M.H."/>
            <person name="Devisetty U.K."/>
            <person name="Aguiy J.C."/>
        </authorList>
    </citation>
    <scope>NUCLEOTIDE SEQUENCE [LARGE SCALE GENOMIC DNA]</scope>
    <source>
        <strain evidence="2">JCA_2017</strain>
    </source>
</reference>
<evidence type="ECO:0000313" key="2">
    <source>
        <dbReference type="EMBL" id="RDX90547.1"/>
    </source>
</evidence>
<dbReference type="Gene3D" id="1.20.58.2190">
    <property type="match status" value="1"/>
</dbReference>
<feature type="non-terminal residue" evidence="2">
    <location>
        <position position="1"/>
    </location>
</feature>
<dbReference type="SMART" id="SM00580">
    <property type="entry name" value="PUG"/>
    <property type="match status" value="1"/>
</dbReference>
<accession>A0A371GJ12</accession>
<dbReference type="Pfam" id="PF09409">
    <property type="entry name" value="PUB"/>
    <property type="match status" value="1"/>
</dbReference>